<dbReference type="Pfam" id="PF00355">
    <property type="entry name" value="Rieske"/>
    <property type="match status" value="1"/>
</dbReference>
<evidence type="ECO:0000256" key="4">
    <source>
        <dbReference type="ARBA" id="ARBA00023014"/>
    </source>
</evidence>
<feature type="domain" description="Rieske" evidence="6">
    <location>
        <begin position="414"/>
        <end position="499"/>
    </location>
</feature>
<dbReference type="Proteomes" id="UP000198727">
    <property type="component" value="Unassembled WGS sequence"/>
</dbReference>
<dbReference type="InterPro" id="IPR036922">
    <property type="entry name" value="Rieske_2Fe-2S_sf"/>
</dbReference>
<organism evidence="7 8">
    <name type="scientific">Amycolatopsis arida</name>
    <dbReference type="NCBI Taxonomy" id="587909"/>
    <lineage>
        <taxon>Bacteria</taxon>
        <taxon>Bacillati</taxon>
        <taxon>Actinomycetota</taxon>
        <taxon>Actinomycetes</taxon>
        <taxon>Pseudonocardiales</taxon>
        <taxon>Pseudonocardiaceae</taxon>
        <taxon>Amycolatopsis</taxon>
    </lineage>
</organism>
<dbReference type="PANTHER" id="PTHR13847">
    <property type="entry name" value="SARCOSINE DEHYDROGENASE-RELATED"/>
    <property type="match status" value="1"/>
</dbReference>
<keyword evidence="4" id="KW-0411">Iron-sulfur</keyword>
<name>A0A1I5M5E3_9PSEU</name>
<dbReference type="EMBL" id="FOWW01000001">
    <property type="protein sequence ID" value="SFP04730.1"/>
    <property type="molecule type" value="Genomic_DNA"/>
</dbReference>
<accession>A0A1I5M5E3</accession>
<evidence type="ECO:0000313" key="8">
    <source>
        <dbReference type="Proteomes" id="UP000198727"/>
    </source>
</evidence>
<protein>
    <submittedName>
        <fullName evidence="7">Glycine/D-amino acid oxidase</fullName>
    </submittedName>
</protein>
<dbReference type="Gene3D" id="2.102.10.10">
    <property type="entry name" value="Rieske [2Fe-2S] iron-sulphur domain"/>
    <property type="match status" value="1"/>
</dbReference>
<gene>
    <name evidence="7" type="ORF">SAMN05421810_101800</name>
</gene>
<dbReference type="RefSeq" id="WP_092527925.1">
    <property type="nucleotide sequence ID" value="NZ_FOWW01000001.1"/>
</dbReference>
<keyword evidence="5" id="KW-1015">Disulfide bond</keyword>
<dbReference type="GO" id="GO:0016020">
    <property type="term" value="C:membrane"/>
    <property type="evidence" value="ECO:0007669"/>
    <property type="project" value="InterPro"/>
</dbReference>
<dbReference type="GO" id="GO:0046872">
    <property type="term" value="F:metal ion binding"/>
    <property type="evidence" value="ECO:0007669"/>
    <property type="project" value="UniProtKB-KW"/>
</dbReference>
<dbReference type="PROSITE" id="PS51296">
    <property type="entry name" value="RIESKE"/>
    <property type="match status" value="1"/>
</dbReference>
<evidence type="ECO:0000256" key="1">
    <source>
        <dbReference type="ARBA" id="ARBA00022714"/>
    </source>
</evidence>
<dbReference type="STRING" id="587909.SAMN05421810_101800"/>
<dbReference type="GO" id="GO:0004497">
    <property type="term" value="F:monooxygenase activity"/>
    <property type="evidence" value="ECO:0007669"/>
    <property type="project" value="UniProtKB-ARBA"/>
</dbReference>
<dbReference type="GO" id="GO:0016705">
    <property type="term" value="F:oxidoreductase activity, acting on paired donors, with incorporation or reduction of molecular oxygen"/>
    <property type="evidence" value="ECO:0007669"/>
    <property type="project" value="UniProtKB-ARBA"/>
</dbReference>
<dbReference type="InterPro" id="IPR017941">
    <property type="entry name" value="Rieske_2Fe-2S"/>
</dbReference>
<dbReference type="Gene3D" id="3.50.50.60">
    <property type="entry name" value="FAD/NAD(P)-binding domain"/>
    <property type="match status" value="1"/>
</dbReference>
<keyword evidence="8" id="KW-1185">Reference proteome</keyword>
<proteinExistence type="predicted"/>
<dbReference type="OrthoDB" id="9767869at2"/>
<dbReference type="Pfam" id="PF01266">
    <property type="entry name" value="DAO"/>
    <property type="match status" value="1"/>
</dbReference>
<evidence type="ECO:0000256" key="3">
    <source>
        <dbReference type="ARBA" id="ARBA00023004"/>
    </source>
</evidence>
<dbReference type="PANTHER" id="PTHR13847:SF274">
    <property type="entry name" value="RIESKE 2FE-2S IRON-SULFUR PROTEIN YHFW-RELATED"/>
    <property type="match status" value="1"/>
</dbReference>
<evidence type="ECO:0000259" key="6">
    <source>
        <dbReference type="PROSITE" id="PS51296"/>
    </source>
</evidence>
<dbReference type="GO" id="GO:0005737">
    <property type="term" value="C:cytoplasm"/>
    <property type="evidence" value="ECO:0007669"/>
    <property type="project" value="TreeGrafter"/>
</dbReference>
<keyword evidence="3" id="KW-0408">Iron</keyword>
<dbReference type="SUPFAM" id="SSF50022">
    <property type="entry name" value="ISP domain"/>
    <property type="match status" value="1"/>
</dbReference>
<evidence type="ECO:0000313" key="7">
    <source>
        <dbReference type="EMBL" id="SFP04730.1"/>
    </source>
</evidence>
<keyword evidence="1" id="KW-0001">2Fe-2S</keyword>
<dbReference type="InterPro" id="IPR005805">
    <property type="entry name" value="Rieske_Fe-S_prot_C"/>
</dbReference>
<dbReference type="AlphaFoldDB" id="A0A1I5M5E3"/>
<evidence type="ECO:0000256" key="2">
    <source>
        <dbReference type="ARBA" id="ARBA00022723"/>
    </source>
</evidence>
<dbReference type="InterPro" id="IPR036188">
    <property type="entry name" value="FAD/NAD-bd_sf"/>
</dbReference>
<dbReference type="Gene3D" id="3.30.9.10">
    <property type="entry name" value="D-Amino Acid Oxidase, subunit A, domain 2"/>
    <property type="match status" value="1"/>
</dbReference>
<dbReference type="GO" id="GO:0051537">
    <property type="term" value="F:2 iron, 2 sulfur cluster binding"/>
    <property type="evidence" value="ECO:0007669"/>
    <property type="project" value="UniProtKB-KW"/>
</dbReference>
<reference evidence="8" key="1">
    <citation type="submission" date="2016-10" db="EMBL/GenBank/DDBJ databases">
        <authorList>
            <person name="Varghese N."/>
            <person name="Submissions S."/>
        </authorList>
    </citation>
    <scope>NUCLEOTIDE SEQUENCE [LARGE SCALE GENOMIC DNA]</scope>
    <source>
        <strain evidence="8">CGMCC 4.5579</strain>
    </source>
</reference>
<evidence type="ECO:0000256" key="5">
    <source>
        <dbReference type="ARBA" id="ARBA00023157"/>
    </source>
</evidence>
<dbReference type="SUPFAM" id="SSF51971">
    <property type="entry name" value="Nucleotide-binding domain"/>
    <property type="match status" value="1"/>
</dbReference>
<keyword evidence="2" id="KW-0479">Metal-binding</keyword>
<dbReference type="PRINTS" id="PR00162">
    <property type="entry name" value="RIESKE"/>
</dbReference>
<sequence>MPTTTGEHSLWLAAQPASGFPPLTGEMTVDVAVVGGGLAGLTTALLLKRQGASVAVVEADRVGSGASGNNTAKVTALQSTVYSTITRRHGREAAADYAAASAAGVAKVAELVEVEGIDCAPRRLPAHTYARTERERSTVEAEYKAARAAGLDVRLDDAVDLPFPVAGAVRLADQLTLHPLRYALGLAAAVDGDGSAVYEHSRVREVAEGRPCRVRTDRGTVHADRVVVATHFPILDRGLYFARLEPSRSYCVAVRLRHGSPPATLAINAGSPTWSIGSTADSLVLAGQSHHAGAHGVDDRRYQRLVDFAHRHWDVAEVTHRWSAQDPVAYDRLPMIGTYTPWSSRLYVATGFMKWGLSTATFAAMLLADLLAGRSRPWGRRFDPHRVSARSLPTLGRLNATVATDFVADRLTPARSGGPQDVGPGEARVVRDGLGKVGYYRDAGGELHAVSLRCTHLGCYLRFNSAERSWDCPCHGSRFDVDGNVLEGPATAPLDRPDS</sequence>
<dbReference type="InterPro" id="IPR006076">
    <property type="entry name" value="FAD-dep_OxRdtase"/>
</dbReference>